<feature type="compositionally biased region" description="Acidic residues" evidence="1">
    <location>
        <begin position="16"/>
        <end position="32"/>
    </location>
</feature>
<feature type="compositionally biased region" description="Acidic residues" evidence="1">
    <location>
        <begin position="40"/>
        <end position="50"/>
    </location>
</feature>
<reference evidence="3" key="1">
    <citation type="submission" date="2016-06" db="EMBL/GenBank/DDBJ databases">
        <title>Parallel loss of symbiosis genes in relatives of nitrogen-fixing non-legume Parasponia.</title>
        <authorList>
            <person name="Van Velzen R."/>
            <person name="Holmer R."/>
            <person name="Bu F."/>
            <person name="Rutten L."/>
            <person name="Van Zeijl A."/>
            <person name="Liu W."/>
            <person name="Santuari L."/>
            <person name="Cao Q."/>
            <person name="Sharma T."/>
            <person name="Shen D."/>
            <person name="Roswanjaya Y."/>
            <person name="Wardhani T."/>
            <person name="Kalhor M.S."/>
            <person name="Jansen J."/>
            <person name="Van den Hoogen J."/>
            <person name="Gungor B."/>
            <person name="Hartog M."/>
            <person name="Hontelez J."/>
            <person name="Verver J."/>
            <person name="Yang W.-C."/>
            <person name="Schijlen E."/>
            <person name="Repin R."/>
            <person name="Schilthuizen M."/>
            <person name="Schranz E."/>
            <person name="Heidstra R."/>
            <person name="Miyata K."/>
            <person name="Fedorova E."/>
            <person name="Kohlen W."/>
            <person name="Bisseling T."/>
            <person name="Smit S."/>
            <person name="Geurts R."/>
        </authorList>
    </citation>
    <scope>NUCLEOTIDE SEQUENCE [LARGE SCALE GENOMIC DNA]</scope>
    <source>
        <strain evidence="3">cv. WU1-14</strain>
    </source>
</reference>
<protein>
    <submittedName>
        <fullName evidence="2">Uncharacterized protein</fullName>
    </submittedName>
</protein>
<dbReference type="AlphaFoldDB" id="A0A2P5A8F8"/>
<evidence type="ECO:0000256" key="1">
    <source>
        <dbReference type="SAM" id="MobiDB-lite"/>
    </source>
</evidence>
<organism evidence="2 3">
    <name type="scientific">Parasponia andersonii</name>
    <name type="common">Sponia andersonii</name>
    <dbReference type="NCBI Taxonomy" id="3476"/>
    <lineage>
        <taxon>Eukaryota</taxon>
        <taxon>Viridiplantae</taxon>
        <taxon>Streptophyta</taxon>
        <taxon>Embryophyta</taxon>
        <taxon>Tracheophyta</taxon>
        <taxon>Spermatophyta</taxon>
        <taxon>Magnoliopsida</taxon>
        <taxon>eudicotyledons</taxon>
        <taxon>Gunneridae</taxon>
        <taxon>Pentapetalae</taxon>
        <taxon>rosids</taxon>
        <taxon>fabids</taxon>
        <taxon>Rosales</taxon>
        <taxon>Cannabaceae</taxon>
        <taxon>Parasponia</taxon>
    </lineage>
</organism>
<dbReference type="EMBL" id="JXTB01000778">
    <property type="protein sequence ID" value="PON32831.1"/>
    <property type="molecule type" value="Genomic_DNA"/>
</dbReference>
<evidence type="ECO:0000313" key="3">
    <source>
        <dbReference type="Proteomes" id="UP000237105"/>
    </source>
</evidence>
<keyword evidence="3" id="KW-1185">Reference proteome</keyword>
<evidence type="ECO:0000313" key="2">
    <source>
        <dbReference type="EMBL" id="PON32831.1"/>
    </source>
</evidence>
<sequence length="50" mass="5619">MLPNGLIGEARTSNVDDTDASEEEVFDDEDSEEYPKEDPKEDLEEDSGKK</sequence>
<proteinExistence type="predicted"/>
<feature type="region of interest" description="Disordered" evidence="1">
    <location>
        <begin position="1"/>
        <end position="50"/>
    </location>
</feature>
<comment type="caution">
    <text evidence="2">The sequence shown here is derived from an EMBL/GenBank/DDBJ whole genome shotgun (WGS) entry which is preliminary data.</text>
</comment>
<accession>A0A2P5A8F8</accession>
<name>A0A2P5A8F8_PARAD</name>
<dbReference type="Proteomes" id="UP000237105">
    <property type="component" value="Unassembled WGS sequence"/>
</dbReference>
<gene>
    <name evidence="2" type="ORF">PanWU01x14_357850</name>
</gene>